<accession>A0AAV0I261</accession>
<feature type="compositionally biased region" description="Basic and acidic residues" evidence="1">
    <location>
        <begin position="8"/>
        <end position="22"/>
    </location>
</feature>
<evidence type="ECO:0000313" key="3">
    <source>
        <dbReference type="Proteomes" id="UP001154282"/>
    </source>
</evidence>
<name>A0AAV0I261_9ROSI</name>
<evidence type="ECO:0000256" key="1">
    <source>
        <dbReference type="SAM" id="MobiDB-lite"/>
    </source>
</evidence>
<feature type="region of interest" description="Disordered" evidence="1">
    <location>
        <begin position="1"/>
        <end position="33"/>
    </location>
</feature>
<sequence>MQKIGCVAREDGVIGDRDRKPSATEAKTLWSPR</sequence>
<keyword evidence="3" id="KW-1185">Reference proteome</keyword>
<dbReference type="Proteomes" id="UP001154282">
    <property type="component" value="Unassembled WGS sequence"/>
</dbReference>
<gene>
    <name evidence="2" type="ORF">LITE_LOCUS7078</name>
</gene>
<dbReference type="AlphaFoldDB" id="A0AAV0I261"/>
<reference evidence="2" key="1">
    <citation type="submission" date="2022-08" db="EMBL/GenBank/DDBJ databases">
        <authorList>
            <person name="Gutierrez-Valencia J."/>
        </authorList>
    </citation>
    <scope>NUCLEOTIDE SEQUENCE</scope>
</reference>
<evidence type="ECO:0000313" key="2">
    <source>
        <dbReference type="EMBL" id="CAI0391249.1"/>
    </source>
</evidence>
<organism evidence="2 3">
    <name type="scientific">Linum tenue</name>
    <dbReference type="NCBI Taxonomy" id="586396"/>
    <lineage>
        <taxon>Eukaryota</taxon>
        <taxon>Viridiplantae</taxon>
        <taxon>Streptophyta</taxon>
        <taxon>Embryophyta</taxon>
        <taxon>Tracheophyta</taxon>
        <taxon>Spermatophyta</taxon>
        <taxon>Magnoliopsida</taxon>
        <taxon>eudicotyledons</taxon>
        <taxon>Gunneridae</taxon>
        <taxon>Pentapetalae</taxon>
        <taxon>rosids</taxon>
        <taxon>fabids</taxon>
        <taxon>Malpighiales</taxon>
        <taxon>Linaceae</taxon>
        <taxon>Linum</taxon>
    </lineage>
</organism>
<protein>
    <submittedName>
        <fullName evidence="2">Uncharacterized protein</fullName>
    </submittedName>
</protein>
<comment type="caution">
    <text evidence="2">The sequence shown here is derived from an EMBL/GenBank/DDBJ whole genome shotgun (WGS) entry which is preliminary data.</text>
</comment>
<dbReference type="EMBL" id="CAMGYJ010000003">
    <property type="protein sequence ID" value="CAI0391249.1"/>
    <property type="molecule type" value="Genomic_DNA"/>
</dbReference>
<proteinExistence type="predicted"/>